<sequence>MSPPPLDDWSPPRLGSPVPGHPDYRAPSQPSSPESGDVVLIKDDDNEEDRFSDSPPSNYG</sequence>
<gene>
    <name evidence="2" type="ORF">E2562_022133</name>
</gene>
<protein>
    <submittedName>
        <fullName evidence="2">Uncharacterized protein</fullName>
    </submittedName>
</protein>
<name>A0A6G1BMC6_9ORYZ</name>
<evidence type="ECO:0000256" key="1">
    <source>
        <dbReference type="SAM" id="MobiDB-lite"/>
    </source>
</evidence>
<proteinExistence type="predicted"/>
<accession>A0A6G1BMC6</accession>
<dbReference type="AlphaFoldDB" id="A0A6G1BMC6"/>
<evidence type="ECO:0000313" key="2">
    <source>
        <dbReference type="EMBL" id="KAF0889119.1"/>
    </source>
</evidence>
<dbReference type="EMBL" id="SPHZ02000012">
    <property type="protein sequence ID" value="KAF0889119.1"/>
    <property type="molecule type" value="Genomic_DNA"/>
</dbReference>
<dbReference type="Proteomes" id="UP000479710">
    <property type="component" value="Unassembled WGS sequence"/>
</dbReference>
<reference evidence="2 3" key="1">
    <citation type="submission" date="2019-11" db="EMBL/GenBank/DDBJ databases">
        <title>Whole genome sequence of Oryza granulata.</title>
        <authorList>
            <person name="Li W."/>
        </authorList>
    </citation>
    <scope>NUCLEOTIDE SEQUENCE [LARGE SCALE GENOMIC DNA]</scope>
    <source>
        <strain evidence="3">cv. Menghai</strain>
        <tissue evidence="2">Leaf</tissue>
    </source>
</reference>
<evidence type="ECO:0000313" key="3">
    <source>
        <dbReference type="Proteomes" id="UP000479710"/>
    </source>
</evidence>
<comment type="caution">
    <text evidence="2">The sequence shown here is derived from an EMBL/GenBank/DDBJ whole genome shotgun (WGS) entry which is preliminary data.</text>
</comment>
<feature type="region of interest" description="Disordered" evidence="1">
    <location>
        <begin position="1"/>
        <end position="60"/>
    </location>
</feature>
<keyword evidence="3" id="KW-1185">Reference proteome</keyword>
<organism evidence="2 3">
    <name type="scientific">Oryza meyeriana var. granulata</name>
    <dbReference type="NCBI Taxonomy" id="110450"/>
    <lineage>
        <taxon>Eukaryota</taxon>
        <taxon>Viridiplantae</taxon>
        <taxon>Streptophyta</taxon>
        <taxon>Embryophyta</taxon>
        <taxon>Tracheophyta</taxon>
        <taxon>Spermatophyta</taxon>
        <taxon>Magnoliopsida</taxon>
        <taxon>Liliopsida</taxon>
        <taxon>Poales</taxon>
        <taxon>Poaceae</taxon>
        <taxon>BOP clade</taxon>
        <taxon>Oryzoideae</taxon>
        <taxon>Oryzeae</taxon>
        <taxon>Oryzinae</taxon>
        <taxon>Oryza</taxon>
        <taxon>Oryza meyeriana</taxon>
    </lineage>
</organism>